<keyword evidence="1" id="KW-0732">Signal</keyword>
<dbReference type="AlphaFoldDB" id="A0A246JXX5"/>
<dbReference type="Proteomes" id="UP000197097">
    <property type="component" value="Unassembled WGS sequence"/>
</dbReference>
<keyword evidence="3" id="KW-1185">Reference proteome</keyword>
<evidence type="ECO:0000313" key="2">
    <source>
        <dbReference type="EMBL" id="OWQ97867.1"/>
    </source>
</evidence>
<protein>
    <submittedName>
        <fullName evidence="2">Uncharacterized protein</fullName>
    </submittedName>
</protein>
<accession>A0A246JXX5</accession>
<comment type="caution">
    <text evidence="2">The sequence shown here is derived from an EMBL/GenBank/DDBJ whole genome shotgun (WGS) entry which is preliminary data.</text>
</comment>
<reference evidence="2 3" key="1">
    <citation type="journal article" date="2002" name="Int. J. Syst. Evol. Microbiol.">
        <title>Sphingopyxis witflariensis sp. nov., isolated from activated sludge.</title>
        <authorList>
            <person name="Kampfer P."/>
            <person name="Witzenberger R."/>
            <person name="Denner E.B."/>
            <person name="Busse H.J."/>
            <person name="Neef A."/>
        </authorList>
    </citation>
    <scope>NUCLEOTIDE SEQUENCE [LARGE SCALE GENOMIC DNA]</scope>
    <source>
        <strain evidence="2 3">DSM 14551</strain>
    </source>
</reference>
<sequence>MKTAFLLSALTLFVAAPAIAQTGDSSARRFEHDGNIYSYTVTRVGDSRVISGIDERTGKPFRLRVGERRVRGTVGTQQVDFALRDVKPLTGPATVLAAR</sequence>
<evidence type="ECO:0000256" key="1">
    <source>
        <dbReference type="SAM" id="SignalP"/>
    </source>
</evidence>
<dbReference type="OrthoDB" id="7451042at2"/>
<name>A0A246JXX5_9SPHN</name>
<feature type="chain" id="PRO_5012806251" evidence="1">
    <location>
        <begin position="21"/>
        <end position="99"/>
    </location>
</feature>
<gene>
    <name evidence="2" type="ORF">CDQ91_09475</name>
</gene>
<feature type="signal peptide" evidence="1">
    <location>
        <begin position="1"/>
        <end position="20"/>
    </location>
</feature>
<organism evidence="2 3">
    <name type="scientific">Sphingopyxis witflariensis</name>
    <dbReference type="NCBI Taxonomy" id="173675"/>
    <lineage>
        <taxon>Bacteria</taxon>
        <taxon>Pseudomonadati</taxon>
        <taxon>Pseudomonadota</taxon>
        <taxon>Alphaproteobacteria</taxon>
        <taxon>Sphingomonadales</taxon>
        <taxon>Sphingomonadaceae</taxon>
        <taxon>Sphingopyxis</taxon>
    </lineage>
</organism>
<proteinExistence type="predicted"/>
<dbReference type="EMBL" id="NISJ01000004">
    <property type="protein sequence ID" value="OWQ97867.1"/>
    <property type="molecule type" value="Genomic_DNA"/>
</dbReference>
<dbReference type="RefSeq" id="WP_088472479.1">
    <property type="nucleotide sequence ID" value="NZ_NISJ01000004.1"/>
</dbReference>
<evidence type="ECO:0000313" key="3">
    <source>
        <dbReference type="Proteomes" id="UP000197097"/>
    </source>
</evidence>